<name>A0A0X8H1X9_9FIRM</name>
<dbReference type="RefSeq" id="WP_067634453.1">
    <property type="nucleotide sequence ID" value="NZ_CP013213.1"/>
</dbReference>
<feature type="transmembrane region" description="Helical" evidence="1">
    <location>
        <begin position="384"/>
        <end position="408"/>
    </location>
</feature>
<feature type="transmembrane region" description="Helical" evidence="1">
    <location>
        <begin position="104"/>
        <end position="126"/>
    </location>
</feature>
<keyword evidence="1" id="KW-0813">Transport</keyword>
<dbReference type="AlphaFoldDB" id="A0A0X8H1X9"/>
<evidence type="ECO:0000256" key="2">
    <source>
        <dbReference type="NCBIfam" id="TIGR00210"/>
    </source>
</evidence>
<dbReference type="PANTHER" id="PTHR36178">
    <property type="entry name" value="SLR0625 PROTEIN"/>
    <property type="match status" value="1"/>
</dbReference>
<evidence type="ECO:0000256" key="1">
    <source>
        <dbReference type="HAMAP-Rule" id="MF_02062"/>
    </source>
</evidence>
<gene>
    <name evidence="3" type="ORF">AOC36_11470</name>
</gene>
<keyword evidence="1" id="KW-0915">Sodium</keyword>
<dbReference type="KEGG" id="erl:AOC36_11470"/>
<dbReference type="GO" id="GO:0015501">
    <property type="term" value="F:glutamate:sodium symporter activity"/>
    <property type="evidence" value="ECO:0007669"/>
    <property type="project" value="UniProtKB-UniRule"/>
</dbReference>
<accession>A0A0X8H1X9</accession>
<reference evidence="3 4" key="1">
    <citation type="submission" date="2015-10" db="EMBL/GenBank/DDBJ databases">
        <title>Erysipelothrix larvae sp. LV19 isolated from the larval gut of the rhinoceros beetle, Trypoxylus dichotomus.</title>
        <authorList>
            <person name="Lim S."/>
            <person name="Kim B.-C."/>
        </authorList>
    </citation>
    <scope>NUCLEOTIDE SEQUENCE [LARGE SCALE GENOMIC DNA]</scope>
    <source>
        <strain evidence="3 4">LV19</strain>
    </source>
</reference>
<feature type="transmembrane region" description="Helical" evidence="1">
    <location>
        <begin position="12"/>
        <end position="31"/>
    </location>
</feature>
<keyword evidence="1" id="KW-0769">Symport</keyword>
<keyword evidence="1" id="KW-1133">Transmembrane helix</keyword>
<dbReference type="NCBIfam" id="TIGR00210">
    <property type="entry name" value="gltS"/>
    <property type="match status" value="1"/>
</dbReference>
<dbReference type="PANTHER" id="PTHR36178:SF1">
    <property type="entry name" value="SODIUM_GLUTAMATE SYMPORTER"/>
    <property type="match status" value="1"/>
</dbReference>
<keyword evidence="1" id="KW-0406">Ion transport</keyword>
<sequence>MKFETIDGLLTIQLGLVETTMLAGALLMLGYALRHKIHFLEKFCIPAPVIGGLIFALVAWGLRSFNIIAFSLDTTLQTPFMIAFFACVGFSGSFALLKRGGKALIIFLFICFGMAIVQNIVGVSLAKLMNINPLLGVMAGAVSLTGGHGNAAAFGPSAESLGAVGAEAVAVAAATYGLIAGSLSGGPIGRYLIDRYKPPIKTSDDALFTEENTNTKAEKQMIDAFTLMKYMTFVGVFMVIGNLAVNWVASLNIKNFALPAYVGAMFAAIIFRNLNDTFKLMDFREDAIDLIKEVGLGFFLTMAIMTLRIWDLASLAGPLIIILLVQTVVVLFVIRFIVWPAMGKDYDAAVIAAGFSGVGLGVTATGVASMSSVTEHFNQPSPKALIIVPLCNAVFIDIVAIPAILWFLQTFA</sequence>
<proteinExistence type="inferred from homology"/>
<dbReference type="Pfam" id="PF03616">
    <property type="entry name" value="Glt_symporter"/>
    <property type="match status" value="1"/>
</dbReference>
<dbReference type="OrthoDB" id="4921038at2"/>
<keyword evidence="1" id="KW-1003">Cell membrane</keyword>
<protein>
    <recommendedName>
        <fullName evidence="1 2">Sodium/glutamate symporter</fullName>
    </recommendedName>
</protein>
<feature type="transmembrane region" description="Helical" evidence="1">
    <location>
        <begin position="43"/>
        <end position="60"/>
    </location>
</feature>
<dbReference type="GO" id="GO:0015813">
    <property type="term" value="P:L-glutamate transmembrane transport"/>
    <property type="evidence" value="ECO:0007669"/>
    <property type="project" value="UniProtKB-UniRule"/>
</dbReference>
<feature type="transmembrane region" description="Helical" evidence="1">
    <location>
        <begin position="168"/>
        <end position="193"/>
    </location>
</feature>
<comment type="function">
    <text evidence="1">Catalyzes the sodium-dependent transport of glutamate.</text>
</comment>
<feature type="transmembrane region" description="Helical" evidence="1">
    <location>
        <begin position="256"/>
        <end position="274"/>
    </location>
</feature>
<dbReference type="Proteomes" id="UP000063781">
    <property type="component" value="Chromosome"/>
</dbReference>
<feature type="transmembrane region" description="Helical" evidence="1">
    <location>
        <begin position="316"/>
        <end position="338"/>
    </location>
</feature>
<comment type="subcellular location">
    <subcellularLocation>
        <location evidence="1">Cell membrane</location>
        <topology evidence="1">Multi-pass membrane protein</topology>
    </subcellularLocation>
</comment>
<keyword evidence="4" id="KW-1185">Reference proteome</keyword>
<evidence type="ECO:0000313" key="3">
    <source>
        <dbReference type="EMBL" id="AMC94568.1"/>
    </source>
</evidence>
<feature type="transmembrane region" description="Helical" evidence="1">
    <location>
        <begin position="294"/>
        <end position="310"/>
    </location>
</feature>
<keyword evidence="1" id="KW-0739">Sodium transport</keyword>
<keyword evidence="1" id="KW-0472">Membrane</keyword>
<feature type="transmembrane region" description="Helical" evidence="1">
    <location>
        <begin position="80"/>
        <end position="97"/>
    </location>
</feature>
<keyword evidence="1" id="KW-0812">Transmembrane</keyword>
<dbReference type="GO" id="GO:0005886">
    <property type="term" value="C:plasma membrane"/>
    <property type="evidence" value="ECO:0007669"/>
    <property type="project" value="UniProtKB-SubCell"/>
</dbReference>
<dbReference type="InterPro" id="IPR004445">
    <property type="entry name" value="GltS"/>
</dbReference>
<organism evidence="3 4">
    <name type="scientific">Erysipelothrix larvae</name>
    <dbReference type="NCBI Taxonomy" id="1514105"/>
    <lineage>
        <taxon>Bacteria</taxon>
        <taxon>Bacillati</taxon>
        <taxon>Bacillota</taxon>
        <taxon>Erysipelotrichia</taxon>
        <taxon>Erysipelotrichales</taxon>
        <taxon>Erysipelotrichaceae</taxon>
        <taxon>Erysipelothrix</taxon>
    </lineage>
</organism>
<keyword evidence="1" id="KW-0029">Amino-acid transport</keyword>
<feature type="transmembrane region" description="Helical" evidence="1">
    <location>
        <begin position="230"/>
        <end position="250"/>
    </location>
</feature>
<dbReference type="STRING" id="1514105.AOC36_11470"/>
<evidence type="ECO:0000313" key="4">
    <source>
        <dbReference type="Proteomes" id="UP000063781"/>
    </source>
</evidence>
<dbReference type="HAMAP" id="MF_02062">
    <property type="entry name" value="GltS"/>
    <property type="match status" value="1"/>
</dbReference>
<comment type="similarity">
    <text evidence="1">Belongs to the glutamate:Na(+) symporter (ESS) (TC 2.A.27) family.</text>
</comment>
<dbReference type="EMBL" id="CP013213">
    <property type="protein sequence ID" value="AMC94568.1"/>
    <property type="molecule type" value="Genomic_DNA"/>
</dbReference>
<feature type="transmembrane region" description="Helical" evidence="1">
    <location>
        <begin position="350"/>
        <end position="372"/>
    </location>
</feature>